<reference evidence="1" key="2">
    <citation type="submission" date="2020-05" db="UniProtKB">
        <authorList>
            <consortium name="EnsemblMetazoa"/>
        </authorList>
    </citation>
    <scope>IDENTIFICATION</scope>
    <source>
        <strain evidence="1">FAR1</strain>
    </source>
</reference>
<dbReference type="AlphaFoldDB" id="A0A182Q124"/>
<sequence length="806" mass="86331">MSRAVFSSPSIACRSFFIDGRSSSAQSVVADRSSPSVNLLPFFTFRATSPTACVSARLRSLLALSVGVGPFAPFSSISSSSRALLVASGAGSSGGSPSVVGFASGCSPPAVAVMAASGCDVTTYASKLVGRCSIPGFGWRNRTAGLPHRPHRNFTFDTRHITLASMLSCVRSSGSGSSVGRWFAVRPGVVVVVAVVATASFAGTTSPFTSKCVSLKVGAGGAGFGGFDVDGCSVGSWLKLPWIVAIGSPTSSEPGGDTFAFPGGAPSMPDLDVRTCCCCCCCGHRSGAGPIGVEKSSSSGDFRSSAPSCCVIFRNGDIIEWDVPVAPPPGESFPVLPSSPAPPPVAVASSTIRCRSMNANASSTRFGSQMLSSARVFVIISLHSGSMPFGFFDFARYSSCDMISTISFRSCLIACTASFAAATLCSPSPLAPPVPPFDGESFTWCSSLISPPVFVLPEWRVNAPTVTTSRMPARFSVQVDRRELERFVALPAARLERAAPLVLLVQVLLRLRVVFQQLQVLVQQLHLPLAPLAAQLAHARDLLQQFLLARYPHRQQLLRDQVAQVTLEHHLQHADVAAQPGMEPVRVDLRFPLKKVHTYTWVGEHEPDLRWRWNEQLDAELRRQRLRPPMSELLMMVMTVRMVVLSLVFVTGEQGRRFERSGVQVAMVRKPAFSPQACVRSGIRNRDVSAITPSEISAHPIGTAVCVTFSRTSYAVKRISEPACKPSHTRNAIVQMNCGFELRSITSVRPYLIHPDARLFDVTCTTTDGLGGLPFPSHSKLSHEMTDSQMGISFRSANGAGEKQKK</sequence>
<dbReference type="VEuPathDB" id="VectorBase:AFAF000952"/>
<keyword evidence="2" id="KW-1185">Reference proteome</keyword>
<evidence type="ECO:0000313" key="2">
    <source>
        <dbReference type="Proteomes" id="UP000075886"/>
    </source>
</evidence>
<dbReference type="EMBL" id="AXCN02001376">
    <property type="status" value="NOT_ANNOTATED_CDS"/>
    <property type="molecule type" value="Genomic_DNA"/>
</dbReference>
<dbReference type="EnsemblMetazoa" id="AFAF000952-RA">
    <property type="protein sequence ID" value="AFAF000952-PA"/>
    <property type="gene ID" value="AFAF000952"/>
</dbReference>
<protein>
    <submittedName>
        <fullName evidence="1">Uncharacterized protein</fullName>
    </submittedName>
</protein>
<reference evidence="2" key="1">
    <citation type="submission" date="2014-01" db="EMBL/GenBank/DDBJ databases">
        <title>The Genome Sequence of Anopheles farauti FAR1 (V2).</title>
        <authorList>
            <consortium name="The Broad Institute Genomics Platform"/>
            <person name="Neafsey D.E."/>
            <person name="Besansky N."/>
            <person name="Howell P."/>
            <person name="Walton C."/>
            <person name="Young S.K."/>
            <person name="Zeng Q."/>
            <person name="Gargeya S."/>
            <person name="Fitzgerald M."/>
            <person name="Haas B."/>
            <person name="Abouelleil A."/>
            <person name="Allen A.W."/>
            <person name="Alvarado L."/>
            <person name="Arachchi H.M."/>
            <person name="Berlin A.M."/>
            <person name="Chapman S.B."/>
            <person name="Gainer-Dewar J."/>
            <person name="Goldberg J."/>
            <person name="Griggs A."/>
            <person name="Gujja S."/>
            <person name="Hansen M."/>
            <person name="Howarth C."/>
            <person name="Imamovic A."/>
            <person name="Ireland A."/>
            <person name="Larimer J."/>
            <person name="McCowan C."/>
            <person name="Murphy C."/>
            <person name="Pearson M."/>
            <person name="Poon T.W."/>
            <person name="Priest M."/>
            <person name="Roberts A."/>
            <person name="Saif S."/>
            <person name="Shea T."/>
            <person name="Sisk P."/>
            <person name="Sykes S."/>
            <person name="Wortman J."/>
            <person name="Nusbaum C."/>
            <person name="Birren B."/>
        </authorList>
    </citation>
    <scope>NUCLEOTIDE SEQUENCE [LARGE SCALE GENOMIC DNA]</scope>
    <source>
        <strain evidence="2">FAR1</strain>
    </source>
</reference>
<accession>A0A182Q124</accession>
<organism evidence="1 2">
    <name type="scientific">Anopheles farauti</name>
    <dbReference type="NCBI Taxonomy" id="69004"/>
    <lineage>
        <taxon>Eukaryota</taxon>
        <taxon>Metazoa</taxon>
        <taxon>Ecdysozoa</taxon>
        <taxon>Arthropoda</taxon>
        <taxon>Hexapoda</taxon>
        <taxon>Insecta</taxon>
        <taxon>Pterygota</taxon>
        <taxon>Neoptera</taxon>
        <taxon>Endopterygota</taxon>
        <taxon>Diptera</taxon>
        <taxon>Nematocera</taxon>
        <taxon>Culicoidea</taxon>
        <taxon>Culicidae</taxon>
        <taxon>Anophelinae</taxon>
        <taxon>Anopheles</taxon>
    </lineage>
</organism>
<evidence type="ECO:0000313" key="1">
    <source>
        <dbReference type="EnsemblMetazoa" id="AFAF000952-PA"/>
    </source>
</evidence>
<name>A0A182Q124_9DIPT</name>
<proteinExistence type="predicted"/>
<dbReference type="Proteomes" id="UP000075886">
    <property type="component" value="Unassembled WGS sequence"/>
</dbReference>